<dbReference type="InterPro" id="IPR015421">
    <property type="entry name" value="PyrdxlP-dep_Trfase_major"/>
</dbReference>
<dbReference type="PANTHER" id="PTHR30244">
    <property type="entry name" value="TRANSAMINASE"/>
    <property type="match status" value="1"/>
</dbReference>
<name>A0A932ZVM8_UNCTE</name>
<dbReference type="InterPro" id="IPR000653">
    <property type="entry name" value="DegT/StrS_aminotransferase"/>
</dbReference>
<evidence type="ECO:0000313" key="6">
    <source>
        <dbReference type="Proteomes" id="UP000752292"/>
    </source>
</evidence>
<feature type="modified residue" description="N6-(pyridoxal phosphate)lysine" evidence="3">
    <location>
        <position position="180"/>
    </location>
</feature>
<dbReference type="GO" id="GO:0030170">
    <property type="term" value="F:pyridoxal phosphate binding"/>
    <property type="evidence" value="ECO:0007669"/>
    <property type="project" value="TreeGrafter"/>
</dbReference>
<proteinExistence type="inferred from homology"/>
<accession>A0A932ZVM8</accession>
<evidence type="ECO:0000256" key="3">
    <source>
        <dbReference type="PIRSR" id="PIRSR000390-2"/>
    </source>
</evidence>
<evidence type="ECO:0000256" key="1">
    <source>
        <dbReference type="ARBA" id="ARBA00037999"/>
    </source>
</evidence>
<evidence type="ECO:0000256" key="4">
    <source>
        <dbReference type="RuleBase" id="RU004508"/>
    </source>
</evidence>
<dbReference type="Gene3D" id="3.40.640.10">
    <property type="entry name" value="Type I PLP-dependent aspartate aminotransferase-like (Major domain)"/>
    <property type="match status" value="1"/>
</dbReference>
<feature type="active site" description="Proton acceptor" evidence="2">
    <location>
        <position position="180"/>
    </location>
</feature>
<dbReference type="SUPFAM" id="SSF53383">
    <property type="entry name" value="PLP-dependent transferases"/>
    <property type="match status" value="1"/>
</dbReference>
<reference evidence="5" key="1">
    <citation type="submission" date="2020-07" db="EMBL/GenBank/DDBJ databases">
        <title>Huge and variable diversity of episymbiotic CPR bacteria and DPANN archaea in groundwater ecosystems.</title>
        <authorList>
            <person name="He C.Y."/>
            <person name="Keren R."/>
            <person name="Whittaker M."/>
            <person name="Farag I.F."/>
            <person name="Doudna J."/>
            <person name="Cate J.H.D."/>
            <person name="Banfield J.F."/>
        </authorList>
    </citation>
    <scope>NUCLEOTIDE SEQUENCE</scope>
    <source>
        <strain evidence="5">NC_groundwater_1370_Ag_S-0.2um_69_93</strain>
    </source>
</reference>
<gene>
    <name evidence="5" type="ORF">HY618_08335</name>
</gene>
<dbReference type="InterPro" id="IPR015422">
    <property type="entry name" value="PyrdxlP-dep_Trfase_small"/>
</dbReference>
<dbReference type="Proteomes" id="UP000752292">
    <property type="component" value="Unassembled WGS sequence"/>
</dbReference>
<organism evidence="5 6">
    <name type="scientific">Tectimicrobiota bacterium</name>
    <dbReference type="NCBI Taxonomy" id="2528274"/>
    <lineage>
        <taxon>Bacteria</taxon>
        <taxon>Pseudomonadati</taxon>
        <taxon>Nitrospinota/Tectimicrobiota group</taxon>
        <taxon>Candidatus Tectimicrobiota</taxon>
    </lineage>
</organism>
<protein>
    <submittedName>
        <fullName evidence="5">DegT/DnrJ/EryC1/StrS aminotransferase family protein</fullName>
    </submittedName>
</protein>
<dbReference type="PIRSF" id="PIRSF000390">
    <property type="entry name" value="PLP_StrS"/>
    <property type="match status" value="1"/>
</dbReference>
<dbReference type="GO" id="GO:0000271">
    <property type="term" value="P:polysaccharide biosynthetic process"/>
    <property type="evidence" value="ECO:0007669"/>
    <property type="project" value="TreeGrafter"/>
</dbReference>
<dbReference type="InterPro" id="IPR015424">
    <property type="entry name" value="PyrdxlP-dep_Trfase"/>
</dbReference>
<dbReference type="GO" id="GO:0008483">
    <property type="term" value="F:transaminase activity"/>
    <property type="evidence" value="ECO:0007669"/>
    <property type="project" value="UniProtKB-KW"/>
</dbReference>
<keyword evidence="5" id="KW-0808">Transferase</keyword>
<evidence type="ECO:0000313" key="5">
    <source>
        <dbReference type="EMBL" id="MBI4252453.1"/>
    </source>
</evidence>
<keyword evidence="3 4" id="KW-0663">Pyridoxal phosphate</keyword>
<evidence type="ECO:0000256" key="2">
    <source>
        <dbReference type="PIRSR" id="PIRSR000390-1"/>
    </source>
</evidence>
<comment type="similarity">
    <text evidence="1 4">Belongs to the DegT/DnrJ/EryC1 family.</text>
</comment>
<dbReference type="PANTHER" id="PTHR30244:SF34">
    <property type="entry name" value="DTDP-4-AMINO-4,6-DIDEOXYGALACTOSE TRANSAMINASE"/>
    <property type="match status" value="1"/>
</dbReference>
<dbReference type="AlphaFoldDB" id="A0A932ZVM8"/>
<dbReference type="Gene3D" id="3.90.1150.10">
    <property type="entry name" value="Aspartate Aminotransferase, domain 1"/>
    <property type="match status" value="1"/>
</dbReference>
<dbReference type="EMBL" id="JACQRX010000364">
    <property type="protein sequence ID" value="MBI4252453.1"/>
    <property type="molecule type" value="Genomic_DNA"/>
</dbReference>
<keyword evidence="5" id="KW-0032">Aminotransferase</keyword>
<sequence>MPPSPLIPHSRPTLGEEEARAAADAVRSGQIAQGPRVAAFEEAVARYAGRAGGAAVSSGTAALQLALLAMEVRPGDAVVVPSYNCPALVHAVRHLGARPRLCDVDPVTGNPTPETVGAAAEGARAVVVTHLFGAPAEAADIAALGVPAVEDLAQALGAARPEGPAGRSGLLSICSFYATKPLAAGEGGMVLGDKGALLGRVRDARAYDERDNLAPRWNYKLTDLQAAVGLVQLSRYEGFIARRRAIAARYAEGLAGTPLGLPQEPAGGRHIFHRYVVRLPEDRARQPGAGAVEEAARALEAKGITARRPVHLPLHRLLGETGFPGAEEAWARHLSLPIYPSLTEEEIERIMDAVCSLCRGWGHP</sequence>
<dbReference type="Pfam" id="PF01041">
    <property type="entry name" value="DegT_DnrJ_EryC1"/>
    <property type="match status" value="1"/>
</dbReference>
<comment type="caution">
    <text evidence="5">The sequence shown here is derived from an EMBL/GenBank/DDBJ whole genome shotgun (WGS) entry which is preliminary data.</text>
</comment>